<dbReference type="AlphaFoldDB" id="I4FSE2"/>
<dbReference type="EMBL" id="CAII01000443">
    <property type="protein sequence ID" value="CCH98567.1"/>
    <property type="molecule type" value="Genomic_DNA"/>
</dbReference>
<comment type="caution">
    <text evidence="1">The sequence shown here is derived from an EMBL/GenBank/DDBJ whole genome shotgun (WGS) entry which is preliminary data.</text>
</comment>
<evidence type="ECO:0000313" key="1">
    <source>
        <dbReference type="EMBL" id="CCH98567.1"/>
    </source>
</evidence>
<dbReference type="HOGENOM" id="CLU_2479853_0_0_3"/>
<sequence>MHRLTRLERAEAFSYKQEDWLREMPEETAATVRAIASQFAKSGTEGLENKLIFQVPEVTKAGGLAALKLVGKPSEIIQETKIRLLAA</sequence>
<gene>
    <name evidence="1" type="ORF">MICAB_4980001</name>
</gene>
<dbReference type="Proteomes" id="UP000003172">
    <property type="component" value="Unassembled WGS sequence"/>
</dbReference>
<reference evidence="1 2" key="1">
    <citation type="submission" date="2012-04" db="EMBL/GenBank/DDBJ databases">
        <authorList>
            <person name="Genoscope - CEA"/>
        </authorList>
    </citation>
    <scope>NUCLEOTIDE SEQUENCE [LARGE SCALE GENOMIC DNA]</scope>
    <source>
        <strain evidence="1 2">9717</strain>
    </source>
</reference>
<evidence type="ECO:0000313" key="2">
    <source>
        <dbReference type="Proteomes" id="UP000003172"/>
    </source>
</evidence>
<organism evidence="1 2">
    <name type="scientific">Microcystis aeruginosa PCC 9717</name>
    <dbReference type="NCBI Taxonomy" id="1160286"/>
    <lineage>
        <taxon>Bacteria</taxon>
        <taxon>Bacillati</taxon>
        <taxon>Cyanobacteriota</taxon>
        <taxon>Cyanophyceae</taxon>
        <taxon>Oscillatoriophycideae</taxon>
        <taxon>Chroococcales</taxon>
        <taxon>Microcystaceae</taxon>
        <taxon>Microcystis</taxon>
    </lineage>
</organism>
<proteinExistence type="predicted"/>
<name>I4FSE2_MICAE</name>
<accession>I4FSE2</accession>
<protein>
    <submittedName>
        <fullName evidence="1">Uncharacterized protein</fullName>
    </submittedName>
</protein>